<feature type="region of interest" description="Disordered" evidence="2">
    <location>
        <begin position="62"/>
        <end position="99"/>
    </location>
</feature>
<comment type="similarity">
    <text evidence="1">Belongs to the ARG7 family.</text>
</comment>
<dbReference type="PANTHER" id="PTHR31374">
    <property type="entry name" value="AUXIN-INDUCED PROTEIN-LIKE-RELATED"/>
    <property type="match status" value="1"/>
</dbReference>
<dbReference type="Pfam" id="PF02519">
    <property type="entry name" value="Auxin_inducible"/>
    <property type="match status" value="1"/>
</dbReference>
<accession>A0A8T2UW19</accession>
<dbReference type="OrthoDB" id="1934659at2759"/>
<dbReference type="EMBL" id="CM035409">
    <property type="protein sequence ID" value="KAH7438890.1"/>
    <property type="molecule type" value="Genomic_DNA"/>
</dbReference>
<dbReference type="AlphaFoldDB" id="A0A8T2UW19"/>
<feature type="compositionally biased region" description="Basic and acidic residues" evidence="2">
    <location>
        <begin position="77"/>
        <end position="91"/>
    </location>
</feature>
<evidence type="ECO:0000313" key="4">
    <source>
        <dbReference type="Proteomes" id="UP000825935"/>
    </source>
</evidence>
<dbReference type="PANTHER" id="PTHR31374:SF32">
    <property type="entry name" value="SAUR FAMILY PROTEIN"/>
    <property type="match status" value="1"/>
</dbReference>
<reference evidence="3" key="1">
    <citation type="submission" date="2021-08" db="EMBL/GenBank/DDBJ databases">
        <title>WGS assembly of Ceratopteris richardii.</title>
        <authorList>
            <person name="Marchant D.B."/>
            <person name="Chen G."/>
            <person name="Jenkins J."/>
            <person name="Shu S."/>
            <person name="Leebens-Mack J."/>
            <person name="Grimwood J."/>
            <person name="Schmutz J."/>
            <person name="Soltis P."/>
            <person name="Soltis D."/>
            <person name="Chen Z.-H."/>
        </authorList>
    </citation>
    <scope>NUCLEOTIDE SEQUENCE</scope>
    <source>
        <strain evidence="3">Whitten #5841</strain>
        <tissue evidence="3">Leaf</tissue>
    </source>
</reference>
<evidence type="ECO:0000313" key="3">
    <source>
        <dbReference type="EMBL" id="KAH7438890.1"/>
    </source>
</evidence>
<dbReference type="InterPro" id="IPR003676">
    <property type="entry name" value="SAUR_fam"/>
</dbReference>
<sequence>MDALRKPKLVRTLLHATARILPSAPSLPAVDKKLRTLKSSISPSPAAQDGVALLINKSEVKGSVRRTGSQTRKQKKESKEGGATEAKQEKKSQRKRAPKGCVPVIVNNQHRIMIHVSRLQNPLVLSLLEATAQIKGRSATYEGALELFCDADSFEGLLRLAACVS</sequence>
<dbReference type="GO" id="GO:0009733">
    <property type="term" value="P:response to auxin"/>
    <property type="evidence" value="ECO:0007669"/>
    <property type="project" value="InterPro"/>
</dbReference>
<proteinExistence type="inferred from homology"/>
<protein>
    <submittedName>
        <fullName evidence="3">Uncharacterized protein</fullName>
    </submittedName>
</protein>
<evidence type="ECO:0000256" key="2">
    <source>
        <dbReference type="SAM" id="MobiDB-lite"/>
    </source>
</evidence>
<name>A0A8T2UW19_CERRI</name>
<keyword evidence="4" id="KW-1185">Reference proteome</keyword>
<comment type="caution">
    <text evidence="3">The sequence shown here is derived from an EMBL/GenBank/DDBJ whole genome shotgun (WGS) entry which is preliminary data.</text>
</comment>
<organism evidence="3 4">
    <name type="scientific">Ceratopteris richardii</name>
    <name type="common">Triangle waterfern</name>
    <dbReference type="NCBI Taxonomy" id="49495"/>
    <lineage>
        <taxon>Eukaryota</taxon>
        <taxon>Viridiplantae</taxon>
        <taxon>Streptophyta</taxon>
        <taxon>Embryophyta</taxon>
        <taxon>Tracheophyta</taxon>
        <taxon>Polypodiopsida</taxon>
        <taxon>Polypodiidae</taxon>
        <taxon>Polypodiales</taxon>
        <taxon>Pteridineae</taxon>
        <taxon>Pteridaceae</taxon>
        <taxon>Parkerioideae</taxon>
        <taxon>Ceratopteris</taxon>
    </lineage>
</organism>
<gene>
    <name evidence="3" type="ORF">KP509_04G035200</name>
</gene>
<evidence type="ECO:0000256" key="1">
    <source>
        <dbReference type="ARBA" id="ARBA00006974"/>
    </source>
</evidence>
<dbReference type="Proteomes" id="UP000825935">
    <property type="component" value="Chromosome 4"/>
</dbReference>